<organism evidence="1 2">
    <name type="scientific">Hydrogenovibrio marinus</name>
    <dbReference type="NCBI Taxonomy" id="28885"/>
    <lineage>
        <taxon>Bacteria</taxon>
        <taxon>Pseudomonadati</taxon>
        <taxon>Pseudomonadota</taxon>
        <taxon>Gammaproteobacteria</taxon>
        <taxon>Thiotrichales</taxon>
        <taxon>Piscirickettsiaceae</taxon>
        <taxon>Hydrogenovibrio</taxon>
    </lineage>
</organism>
<evidence type="ECO:0000313" key="1">
    <source>
        <dbReference type="EMBL" id="KDN94689.1"/>
    </source>
</evidence>
<comment type="caution">
    <text evidence="1">The sequence shown here is derived from an EMBL/GenBank/DDBJ whole genome shotgun (WGS) entry which is preliminary data.</text>
</comment>
<name>A0A066ZR30_HYDMR</name>
<proteinExistence type="predicted"/>
<accession>A0A066ZR30</accession>
<dbReference type="Proteomes" id="UP000027341">
    <property type="component" value="Unassembled WGS sequence"/>
</dbReference>
<dbReference type="STRING" id="28885.EI16_12380"/>
<protein>
    <submittedName>
        <fullName evidence="1">Uncharacterized protein</fullName>
    </submittedName>
</protein>
<dbReference type="AlphaFoldDB" id="A0A066ZR30"/>
<reference evidence="1 2" key="1">
    <citation type="submission" date="2014-04" db="EMBL/GenBank/DDBJ databases">
        <title>Draft genome sequence of Hydrogenovibrio marinus MH-110, a model organism for aerobic H2 metabolism.</title>
        <authorList>
            <person name="Cha H.J."/>
            <person name="Jo B.H."/>
            <person name="Hwang B.H."/>
        </authorList>
    </citation>
    <scope>NUCLEOTIDE SEQUENCE [LARGE SCALE GENOMIC DNA]</scope>
    <source>
        <strain evidence="1 2">MH-110</strain>
    </source>
</reference>
<evidence type="ECO:0000313" key="2">
    <source>
        <dbReference type="Proteomes" id="UP000027341"/>
    </source>
</evidence>
<keyword evidence="2" id="KW-1185">Reference proteome</keyword>
<dbReference type="EMBL" id="JMIU01000002">
    <property type="protein sequence ID" value="KDN94689.1"/>
    <property type="molecule type" value="Genomic_DNA"/>
</dbReference>
<gene>
    <name evidence="1" type="ORF">EI16_12380</name>
</gene>
<sequence>MFYVVGITPNKYKVVTTTTSIKKAVDEQRKVLARHISCVIRDGNTGKRYTLANALTAFSIELGIPF</sequence>